<dbReference type="EMBL" id="JBHUON010000025">
    <property type="protein sequence ID" value="MFD2866394.1"/>
    <property type="molecule type" value="Genomic_DNA"/>
</dbReference>
<dbReference type="Proteomes" id="UP001597601">
    <property type="component" value="Unassembled WGS sequence"/>
</dbReference>
<comment type="caution">
    <text evidence="1">The sequence shown here is derived from an EMBL/GenBank/DDBJ whole genome shotgun (WGS) entry which is preliminary data.</text>
</comment>
<gene>
    <name evidence="1" type="ORF">ACFSYC_16985</name>
</gene>
<name>A0ABW5XRI1_9SPHI</name>
<evidence type="ECO:0000313" key="1">
    <source>
        <dbReference type="EMBL" id="MFD2866394.1"/>
    </source>
</evidence>
<keyword evidence="2" id="KW-1185">Reference proteome</keyword>
<accession>A0ABW5XRI1</accession>
<organism evidence="1 2">
    <name type="scientific">Mucilaginibacter antarcticus</name>
    <dbReference type="NCBI Taxonomy" id="1855725"/>
    <lineage>
        <taxon>Bacteria</taxon>
        <taxon>Pseudomonadati</taxon>
        <taxon>Bacteroidota</taxon>
        <taxon>Sphingobacteriia</taxon>
        <taxon>Sphingobacteriales</taxon>
        <taxon>Sphingobacteriaceae</taxon>
        <taxon>Mucilaginibacter</taxon>
    </lineage>
</organism>
<reference evidence="2" key="1">
    <citation type="journal article" date="2019" name="Int. J. Syst. Evol. Microbiol.">
        <title>The Global Catalogue of Microorganisms (GCM) 10K type strain sequencing project: providing services to taxonomists for standard genome sequencing and annotation.</title>
        <authorList>
            <consortium name="The Broad Institute Genomics Platform"/>
            <consortium name="The Broad Institute Genome Sequencing Center for Infectious Disease"/>
            <person name="Wu L."/>
            <person name="Ma J."/>
        </authorList>
    </citation>
    <scope>NUCLEOTIDE SEQUENCE [LARGE SCALE GENOMIC DNA]</scope>
    <source>
        <strain evidence="2">KCTC 52232</strain>
    </source>
</reference>
<protein>
    <submittedName>
        <fullName evidence="1">Uncharacterized protein</fullName>
    </submittedName>
</protein>
<sequence>METIESSVSMPSTKMDDLDFFIGTFKGSGNTESTMMSARRPINRTVTGHIDLGGFWYE</sequence>
<proteinExistence type="predicted"/>
<dbReference type="RefSeq" id="WP_377129986.1">
    <property type="nucleotide sequence ID" value="NZ_JBHUHN010000001.1"/>
</dbReference>
<evidence type="ECO:0000313" key="2">
    <source>
        <dbReference type="Proteomes" id="UP001597601"/>
    </source>
</evidence>